<keyword evidence="1" id="KW-0479">Metal-binding</keyword>
<sequence>MTQGSWSTVALRRRGGAVGPGAAFGGPAGRGAAAGGSGGVRRRATAAVAIKSCSDVSHAEILKNARTAANLGGIDINYTRIRRAANGGFLIKVAGPEGHQKADELAGKLGEALQGVASVSRPVMRGQLQITGFDESVSRDEVMAAIVDGGRCREADVRVSPLRQQLNGLLHVWVQCSLTSANRIAAGGSLCLGWSSARVTLMRARPIQCFRCWHFGHVRANCASSVDRGGTCFRCGGSGHLEQTCNEKHHCVICAEFGENANHRIGSERCAGISKRPGGDRRSSNAGVTNGG</sequence>
<dbReference type="Gene3D" id="4.10.60.10">
    <property type="entry name" value="Zinc finger, CCHC-type"/>
    <property type="match status" value="1"/>
</dbReference>
<evidence type="ECO:0000256" key="1">
    <source>
        <dbReference type="PROSITE-ProRule" id="PRU00047"/>
    </source>
</evidence>
<protein>
    <recommendedName>
        <fullName evidence="3">CCHC-type domain-containing protein</fullName>
    </recommendedName>
</protein>
<dbReference type="SMART" id="SM00343">
    <property type="entry name" value="ZnF_C2HC"/>
    <property type="match status" value="2"/>
</dbReference>
<gene>
    <name evidence="4" type="ORF">DMN91_009172</name>
</gene>
<dbReference type="Proteomes" id="UP000279307">
    <property type="component" value="Chromosome 9"/>
</dbReference>
<evidence type="ECO:0000259" key="3">
    <source>
        <dbReference type="PROSITE" id="PS50158"/>
    </source>
</evidence>
<keyword evidence="1" id="KW-0862">Zinc</keyword>
<dbReference type="InterPro" id="IPR001878">
    <property type="entry name" value="Znf_CCHC"/>
</dbReference>
<organism evidence="4 5">
    <name type="scientific">Ooceraea biroi</name>
    <name type="common">Clonal raider ant</name>
    <name type="synonym">Cerapachys biroi</name>
    <dbReference type="NCBI Taxonomy" id="2015173"/>
    <lineage>
        <taxon>Eukaryota</taxon>
        <taxon>Metazoa</taxon>
        <taxon>Ecdysozoa</taxon>
        <taxon>Arthropoda</taxon>
        <taxon>Hexapoda</taxon>
        <taxon>Insecta</taxon>
        <taxon>Pterygota</taxon>
        <taxon>Neoptera</taxon>
        <taxon>Endopterygota</taxon>
        <taxon>Hymenoptera</taxon>
        <taxon>Apocrita</taxon>
        <taxon>Aculeata</taxon>
        <taxon>Formicoidea</taxon>
        <taxon>Formicidae</taxon>
        <taxon>Dorylinae</taxon>
        <taxon>Ooceraea</taxon>
    </lineage>
</organism>
<dbReference type="PROSITE" id="PS50158">
    <property type="entry name" value="ZF_CCHC"/>
    <property type="match status" value="1"/>
</dbReference>
<proteinExistence type="predicted"/>
<feature type="region of interest" description="Disordered" evidence="2">
    <location>
        <begin position="273"/>
        <end position="292"/>
    </location>
</feature>
<dbReference type="EMBL" id="QOIP01000009">
    <property type="protein sequence ID" value="RLU18815.1"/>
    <property type="molecule type" value="Genomic_DNA"/>
</dbReference>
<evidence type="ECO:0000313" key="4">
    <source>
        <dbReference type="EMBL" id="RLU18815.1"/>
    </source>
</evidence>
<comment type="caution">
    <text evidence="4">The sequence shown here is derived from an EMBL/GenBank/DDBJ whole genome shotgun (WGS) entry which is preliminary data.</text>
</comment>
<dbReference type="AlphaFoldDB" id="A0A3L8DEE8"/>
<reference evidence="4 5" key="1">
    <citation type="journal article" date="2018" name="Genome Res.">
        <title>The genomic architecture and molecular evolution of ant odorant receptors.</title>
        <authorList>
            <person name="McKenzie S.K."/>
            <person name="Kronauer D.J.C."/>
        </authorList>
    </citation>
    <scope>NUCLEOTIDE SEQUENCE [LARGE SCALE GENOMIC DNA]</scope>
    <source>
        <strain evidence="4">Clonal line C1</strain>
    </source>
</reference>
<dbReference type="InterPro" id="IPR036875">
    <property type="entry name" value="Znf_CCHC_sf"/>
</dbReference>
<keyword evidence="1" id="KW-0863">Zinc-finger</keyword>
<dbReference type="GO" id="GO:0008270">
    <property type="term" value="F:zinc ion binding"/>
    <property type="evidence" value="ECO:0007669"/>
    <property type="project" value="UniProtKB-KW"/>
</dbReference>
<evidence type="ECO:0000256" key="2">
    <source>
        <dbReference type="SAM" id="MobiDB-lite"/>
    </source>
</evidence>
<name>A0A3L8DEE8_OOCBI</name>
<accession>A0A3L8DEE8</accession>
<evidence type="ECO:0000313" key="5">
    <source>
        <dbReference type="Proteomes" id="UP000279307"/>
    </source>
</evidence>
<dbReference type="SUPFAM" id="SSF57756">
    <property type="entry name" value="Retrovirus zinc finger-like domains"/>
    <property type="match status" value="1"/>
</dbReference>
<dbReference type="GO" id="GO:0003676">
    <property type="term" value="F:nucleic acid binding"/>
    <property type="evidence" value="ECO:0007669"/>
    <property type="project" value="InterPro"/>
</dbReference>
<feature type="domain" description="CCHC-type" evidence="3">
    <location>
        <begin position="232"/>
        <end position="247"/>
    </location>
</feature>
<dbReference type="OrthoDB" id="7554769at2759"/>